<feature type="compositionally biased region" description="Polar residues" evidence="2">
    <location>
        <begin position="126"/>
        <end position="136"/>
    </location>
</feature>
<evidence type="ECO:0000313" key="4">
    <source>
        <dbReference type="Proteomes" id="UP000646827"/>
    </source>
</evidence>
<evidence type="ECO:0000256" key="2">
    <source>
        <dbReference type="SAM" id="MobiDB-lite"/>
    </source>
</evidence>
<dbReference type="Gene3D" id="3.80.10.10">
    <property type="entry name" value="Ribonuclease Inhibitor"/>
    <property type="match status" value="2"/>
</dbReference>
<dbReference type="Gene3D" id="1.25.40.10">
    <property type="entry name" value="Tetratricopeptide repeat domain"/>
    <property type="match status" value="1"/>
</dbReference>
<protein>
    <recommendedName>
        <fullName evidence="5">F-box domain-containing protein</fullName>
    </recommendedName>
</protein>
<dbReference type="InterPro" id="IPR011990">
    <property type="entry name" value="TPR-like_helical_dom_sf"/>
</dbReference>
<keyword evidence="4" id="KW-1185">Reference proteome</keyword>
<name>A0A8H7RR53_9FUNG</name>
<feature type="compositionally biased region" description="Basic and acidic residues" evidence="2">
    <location>
        <begin position="12"/>
        <end position="37"/>
    </location>
</feature>
<proteinExistence type="predicted"/>
<keyword evidence="1" id="KW-0802">TPR repeat</keyword>
<dbReference type="InterPro" id="IPR019734">
    <property type="entry name" value="TPR_rpt"/>
</dbReference>
<dbReference type="OrthoDB" id="629492at2759"/>
<dbReference type="PANTHER" id="PTHR38926">
    <property type="entry name" value="F-BOX DOMAIN CONTAINING PROTEIN, EXPRESSED"/>
    <property type="match status" value="1"/>
</dbReference>
<dbReference type="PANTHER" id="PTHR38926:SF5">
    <property type="entry name" value="F-BOX AND LEUCINE-RICH REPEAT PROTEIN 6"/>
    <property type="match status" value="1"/>
</dbReference>
<feature type="compositionally biased region" description="Basic and acidic residues" evidence="2">
    <location>
        <begin position="116"/>
        <end position="125"/>
    </location>
</feature>
<dbReference type="PROSITE" id="PS50005">
    <property type="entry name" value="TPR"/>
    <property type="match status" value="1"/>
</dbReference>
<feature type="region of interest" description="Disordered" evidence="2">
    <location>
        <begin position="1"/>
        <end position="79"/>
    </location>
</feature>
<dbReference type="AlphaFoldDB" id="A0A8H7RR53"/>
<dbReference type="EMBL" id="JAEPRB010000498">
    <property type="protein sequence ID" value="KAG2215657.1"/>
    <property type="molecule type" value="Genomic_DNA"/>
</dbReference>
<sequence>MSTTQPNEIVPDMEKEGPDKNVDNTIVDEKEQPDKNGDNIIVQQVSSTPPNEKVKLDKNTDNVIIQQSSAEDEKEQPDENAVNTIVQNTLCTSEDEKKQLEQGNTIVQQASSTANGEKEQVDKNTDNTIIQPPSSTSEDLTKLMEQLKTSAAAWAHQFRFEKELQDLSSMITHDPKDPTHYLSVGRRYAELGQQKEAIQIFNTGLEKVPETHTDYKQLQQEKEKAQLRQDHLIDIFGRFSYDIAYLFVDTYFSQQEAAEYTRVSSTWRKIILSHPKIWRRIDGHAEWNKPKKTISPFLLLPSISHHIQELQLPKHQPTNSYFECIRDCDFKQLEWLKINTLYCNKKNYFRLIPALQNISGTLTSLDITLGLNDNNMPAFSYVLRACPHLISLRFICSPKRQQVILPIFIHHTTKLKTLTLWSRHEMDKIKKKDLQRIMVSSPDLRYLAIGNCDESVYTAFQEHNSDKLETFIVQHVKGFFLNDTLSKSKLDHEEKETTHLGGLTHFTAKEFTSPFSLVPVLKKHHNTIHSLSLYIANTPSNLSPPDWQKVLCLYPVYNLTSLQIGHIGVYDIFRRRAVESSAFYVLLTVAPKLSNLESLELYNVKVPDNVLDAIGRLPKLTKLKLSKIHCYSENLLALIKRFEVKSNYTAKRREEESLSSLTQLDLDTLAIKPDIAEAACKIQTLTHLYISDLGNRYGVFDTFVQEVTKLPLLEDLEIGNAQRLTLDDFEVLSTMTSLCRLGLFKVNKSTHDNIQKVTFPPSVNVIISKHEKMEDDEKERVGMLIVS</sequence>
<comment type="caution">
    <text evidence="3">The sequence shown here is derived from an EMBL/GenBank/DDBJ whole genome shotgun (WGS) entry which is preliminary data.</text>
</comment>
<gene>
    <name evidence="3" type="ORF">INT45_008405</name>
</gene>
<organism evidence="3 4">
    <name type="scientific">Circinella minor</name>
    <dbReference type="NCBI Taxonomy" id="1195481"/>
    <lineage>
        <taxon>Eukaryota</taxon>
        <taxon>Fungi</taxon>
        <taxon>Fungi incertae sedis</taxon>
        <taxon>Mucoromycota</taxon>
        <taxon>Mucoromycotina</taxon>
        <taxon>Mucoromycetes</taxon>
        <taxon>Mucorales</taxon>
        <taxon>Lichtheimiaceae</taxon>
        <taxon>Circinella</taxon>
    </lineage>
</organism>
<evidence type="ECO:0008006" key="5">
    <source>
        <dbReference type="Google" id="ProtNLM"/>
    </source>
</evidence>
<dbReference type="Proteomes" id="UP000646827">
    <property type="component" value="Unassembled WGS sequence"/>
</dbReference>
<feature type="repeat" description="TPR" evidence="1">
    <location>
        <begin position="178"/>
        <end position="211"/>
    </location>
</feature>
<reference evidence="3 4" key="1">
    <citation type="submission" date="2020-12" db="EMBL/GenBank/DDBJ databases">
        <title>Metabolic potential, ecology and presence of endohyphal bacteria is reflected in genomic diversity of Mucoromycotina.</title>
        <authorList>
            <person name="Muszewska A."/>
            <person name="Okrasinska A."/>
            <person name="Steczkiewicz K."/>
            <person name="Drgas O."/>
            <person name="Orlowska M."/>
            <person name="Perlinska-Lenart U."/>
            <person name="Aleksandrzak-Piekarczyk T."/>
            <person name="Szatraj K."/>
            <person name="Zielenkiewicz U."/>
            <person name="Pilsyk S."/>
            <person name="Malc E."/>
            <person name="Mieczkowski P."/>
            <person name="Kruszewska J.S."/>
            <person name="Biernat P."/>
            <person name="Pawlowska J."/>
        </authorList>
    </citation>
    <scope>NUCLEOTIDE SEQUENCE [LARGE SCALE GENOMIC DNA]</scope>
    <source>
        <strain evidence="3 4">CBS 142.35</strain>
    </source>
</reference>
<dbReference type="SUPFAM" id="SSF52047">
    <property type="entry name" value="RNI-like"/>
    <property type="match status" value="1"/>
</dbReference>
<evidence type="ECO:0000256" key="1">
    <source>
        <dbReference type="PROSITE-ProRule" id="PRU00339"/>
    </source>
</evidence>
<evidence type="ECO:0000313" key="3">
    <source>
        <dbReference type="EMBL" id="KAG2215657.1"/>
    </source>
</evidence>
<feature type="compositionally biased region" description="Polar residues" evidence="2">
    <location>
        <begin position="41"/>
        <end position="50"/>
    </location>
</feature>
<dbReference type="InterPro" id="IPR032675">
    <property type="entry name" value="LRR_dom_sf"/>
</dbReference>
<accession>A0A8H7RR53</accession>
<dbReference type="SUPFAM" id="SSF48452">
    <property type="entry name" value="TPR-like"/>
    <property type="match status" value="1"/>
</dbReference>
<feature type="region of interest" description="Disordered" evidence="2">
    <location>
        <begin position="109"/>
        <end position="136"/>
    </location>
</feature>